<reference evidence="5 6" key="1">
    <citation type="submission" date="2019-04" db="EMBL/GenBank/DDBJ databases">
        <title>Rhodococcus oryzae sp. nov., a novel actinomycete isolated from rhizosphere soil of rice (Oryza sativa L.).</title>
        <authorList>
            <person name="Li C."/>
        </authorList>
    </citation>
    <scope>NUCLEOTIDE SEQUENCE [LARGE SCALE GENOMIC DNA]</scope>
    <source>
        <strain evidence="5 6">NEAU-CX67</strain>
    </source>
</reference>
<keyword evidence="6" id="KW-1185">Reference proteome</keyword>
<evidence type="ECO:0000259" key="4">
    <source>
        <dbReference type="PROSITE" id="PS51118"/>
    </source>
</evidence>
<evidence type="ECO:0000256" key="2">
    <source>
        <dbReference type="ARBA" id="ARBA00023125"/>
    </source>
</evidence>
<sequence length="340" mass="37695">MPISLLNEKPKVREWGRTAAVPGHMLFAMIDGMSPVPTHPASSALGHALLIAGDRWNLQIIRAVFDGAERFSQLRDELGISDAVLSHRLGRLIEDGILDAHPYSTAPPRNEYRLTDLGDDLWLAFVALWSWDRHWAPWAPDRPTTHLRHLPCGHLITPIFGCAGCAAIGVTARDVRTEVDAPLLVDIADRRSRRTAKGDAPGMDSTSVLADRWSTFLLAAALEGNRRFGDFQNRLGSISPVTLTDRLAYFVDNGMLVRTPITDGARRHEYRTTPKSLDFFPVFAALNAWAARHLSEDGRSGLTIVHNAGEHLLEPRYTCNACNAVLRRADTEFRRATAGR</sequence>
<dbReference type="PROSITE" id="PS51118">
    <property type="entry name" value="HTH_HXLR"/>
    <property type="match status" value="2"/>
</dbReference>
<evidence type="ECO:0000313" key="6">
    <source>
        <dbReference type="Proteomes" id="UP000305109"/>
    </source>
</evidence>
<protein>
    <submittedName>
        <fullName evidence="5">Helix-turn-helix transcriptional regulator</fullName>
    </submittedName>
</protein>
<organism evidence="5 6">
    <name type="scientific">Rhodococcus oryzae</name>
    <dbReference type="NCBI Taxonomy" id="2571143"/>
    <lineage>
        <taxon>Bacteria</taxon>
        <taxon>Bacillati</taxon>
        <taxon>Actinomycetota</taxon>
        <taxon>Actinomycetes</taxon>
        <taxon>Mycobacteriales</taxon>
        <taxon>Nocardiaceae</taxon>
        <taxon>Rhodococcus</taxon>
    </lineage>
</organism>
<proteinExistence type="predicted"/>
<dbReference type="InterPro" id="IPR036390">
    <property type="entry name" value="WH_DNA-bd_sf"/>
</dbReference>
<gene>
    <name evidence="5" type="ORF">FCG67_04875</name>
</gene>
<keyword evidence="3" id="KW-0804">Transcription</keyword>
<comment type="caution">
    <text evidence="5">The sequence shown here is derived from an EMBL/GenBank/DDBJ whole genome shotgun (WGS) entry which is preliminary data.</text>
</comment>
<dbReference type="PANTHER" id="PTHR33204">
    <property type="entry name" value="TRANSCRIPTIONAL REGULATOR, MARR FAMILY"/>
    <property type="match status" value="1"/>
</dbReference>
<dbReference type="Gene3D" id="1.10.10.10">
    <property type="entry name" value="Winged helix-like DNA-binding domain superfamily/Winged helix DNA-binding domain"/>
    <property type="match status" value="2"/>
</dbReference>
<dbReference type="PANTHER" id="PTHR33204:SF18">
    <property type="entry name" value="TRANSCRIPTIONAL REGULATORY PROTEIN"/>
    <property type="match status" value="1"/>
</dbReference>
<dbReference type="CDD" id="cd00090">
    <property type="entry name" value="HTH_ARSR"/>
    <property type="match status" value="1"/>
</dbReference>
<keyword evidence="2" id="KW-0238">DNA-binding</keyword>
<dbReference type="EMBL" id="SUMD01000002">
    <property type="protein sequence ID" value="TJZ80209.1"/>
    <property type="molecule type" value="Genomic_DNA"/>
</dbReference>
<dbReference type="Pfam" id="PF01638">
    <property type="entry name" value="HxlR"/>
    <property type="match status" value="2"/>
</dbReference>
<keyword evidence="1" id="KW-0805">Transcription regulation</keyword>
<dbReference type="InterPro" id="IPR002577">
    <property type="entry name" value="HTH_HxlR"/>
</dbReference>
<evidence type="ECO:0000256" key="1">
    <source>
        <dbReference type="ARBA" id="ARBA00023015"/>
    </source>
</evidence>
<dbReference type="SUPFAM" id="SSF46785">
    <property type="entry name" value="Winged helix' DNA-binding domain"/>
    <property type="match status" value="2"/>
</dbReference>
<name>A0ABY2RP03_9NOCA</name>
<dbReference type="InterPro" id="IPR036388">
    <property type="entry name" value="WH-like_DNA-bd_sf"/>
</dbReference>
<dbReference type="Proteomes" id="UP000305109">
    <property type="component" value="Unassembled WGS sequence"/>
</dbReference>
<dbReference type="InterPro" id="IPR011991">
    <property type="entry name" value="ArsR-like_HTH"/>
</dbReference>
<feature type="domain" description="HTH hxlR-type" evidence="4">
    <location>
        <begin position="200"/>
        <end position="298"/>
    </location>
</feature>
<accession>A0ABY2RP03</accession>
<evidence type="ECO:0000256" key="3">
    <source>
        <dbReference type="ARBA" id="ARBA00023163"/>
    </source>
</evidence>
<feature type="domain" description="HTH hxlR-type" evidence="4">
    <location>
        <begin position="39"/>
        <end position="140"/>
    </location>
</feature>
<evidence type="ECO:0000313" key="5">
    <source>
        <dbReference type="EMBL" id="TJZ80209.1"/>
    </source>
</evidence>